<sequence>MAELNKNHISLIHVAKTKLGLKEEEYRALLHQFNVKSSKDLTYAQFERLLEQFEKIGFESPYLSYKQKIRIKGLAKRIYGEDYKEALSKEIEKQAGYDISLTRLNKEEASKLIIALEKIEEWKKKKGNL</sequence>
<comment type="caution">
    <text evidence="1">The sequence shown here is derived from an EMBL/GenBank/DDBJ whole genome shotgun (WGS) entry which is preliminary data.</text>
</comment>
<proteinExistence type="predicted"/>
<keyword evidence="2" id="KW-1185">Reference proteome</keyword>
<gene>
    <name evidence="1" type="ORF">HMPREF3206_01654</name>
</gene>
<dbReference type="Pfam" id="PF06252">
    <property type="entry name" value="GemA"/>
    <property type="match status" value="1"/>
</dbReference>
<reference evidence="2" key="1">
    <citation type="submission" date="2016-01" db="EMBL/GenBank/DDBJ databases">
        <authorList>
            <person name="Mitreva M."/>
            <person name="Pepin K.H."/>
            <person name="Mihindukulasuriya K.A."/>
            <person name="Fulton R."/>
            <person name="Fronick C."/>
            <person name="O'Laughlin M."/>
            <person name="Miner T."/>
            <person name="Herter B."/>
            <person name="Rosa B.A."/>
            <person name="Cordes M."/>
            <person name="Tomlinson C."/>
            <person name="Wollam A."/>
            <person name="Palsikar V.B."/>
            <person name="Mardis E.R."/>
            <person name="Wilson R.K."/>
        </authorList>
    </citation>
    <scope>NUCLEOTIDE SEQUENCE [LARGE SCALE GENOMIC DNA]</scope>
    <source>
        <strain evidence="2">CMW8396</strain>
    </source>
</reference>
<dbReference type="RefSeq" id="WP_009006212.1">
    <property type="nucleotide sequence ID" value="NZ_KQ956571.1"/>
</dbReference>
<name>A0A133N9L2_9FUSO</name>
<evidence type="ECO:0000313" key="2">
    <source>
        <dbReference type="Proteomes" id="UP000070617"/>
    </source>
</evidence>
<protein>
    <submittedName>
        <fullName evidence="1">Uncharacterized protein</fullName>
    </submittedName>
</protein>
<organism evidence="1 2">
    <name type="scientific">Fusobacterium equinum</name>
    <dbReference type="NCBI Taxonomy" id="134605"/>
    <lineage>
        <taxon>Bacteria</taxon>
        <taxon>Fusobacteriati</taxon>
        <taxon>Fusobacteriota</taxon>
        <taxon>Fusobacteriia</taxon>
        <taxon>Fusobacteriales</taxon>
        <taxon>Fusobacteriaceae</taxon>
        <taxon>Fusobacterium</taxon>
    </lineage>
</organism>
<dbReference type="PATRIC" id="fig|134605.3.peg.1633"/>
<dbReference type="InterPro" id="IPR009363">
    <property type="entry name" value="Phage_Mu_Gp16"/>
</dbReference>
<dbReference type="Proteomes" id="UP000070617">
    <property type="component" value="Unassembled WGS sequence"/>
</dbReference>
<evidence type="ECO:0000313" key="1">
    <source>
        <dbReference type="EMBL" id="KXA12977.1"/>
    </source>
</evidence>
<dbReference type="AlphaFoldDB" id="A0A133N9L2"/>
<accession>A0A133N9L2</accession>
<dbReference type="EMBL" id="LRPX01000086">
    <property type="protein sequence ID" value="KXA12977.1"/>
    <property type="molecule type" value="Genomic_DNA"/>
</dbReference>
<dbReference type="STRING" id="134605.HMPREF3206_01654"/>